<dbReference type="Gene3D" id="3.10.450.50">
    <property type="match status" value="1"/>
</dbReference>
<reference evidence="1 2" key="1">
    <citation type="journal article" date="2015" name="Fungal Genet. Biol.">
        <title>Evolution of novel wood decay mechanisms in Agaricales revealed by the genome sequences of Fistulina hepatica and Cylindrobasidium torrendii.</title>
        <authorList>
            <person name="Floudas D."/>
            <person name="Held B.W."/>
            <person name="Riley R."/>
            <person name="Nagy L.G."/>
            <person name="Koehler G."/>
            <person name="Ransdell A.S."/>
            <person name="Younus H."/>
            <person name="Chow J."/>
            <person name="Chiniquy J."/>
            <person name="Lipzen A."/>
            <person name="Tritt A."/>
            <person name="Sun H."/>
            <person name="Haridas S."/>
            <person name="LaButti K."/>
            <person name="Ohm R.A."/>
            <person name="Kues U."/>
            <person name="Blanchette R.A."/>
            <person name="Grigoriev I.V."/>
            <person name="Minto R.E."/>
            <person name="Hibbett D.S."/>
        </authorList>
    </citation>
    <scope>NUCLEOTIDE SEQUENCE [LARGE SCALE GENOMIC DNA]</scope>
    <source>
        <strain evidence="1 2">FP15055 ss-10</strain>
    </source>
</reference>
<evidence type="ECO:0008006" key="3">
    <source>
        <dbReference type="Google" id="ProtNLM"/>
    </source>
</evidence>
<protein>
    <recommendedName>
        <fullName evidence="3">NTF2-like protein</fullName>
    </recommendedName>
</protein>
<dbReference type="PANTHER" id="PTHR38436:SF3">
    <property type="entry name" value="CARBOXYMETHYLENEBUTENOLIDASE-RELATED"/>
    <property type="match status" value="1"/>
</dbReference>
<dbReference type="AlphaFoldDB" id="A0A0D7BHQ6"/>
<dbReference type="Pfam" id="PF07366">
    <property type="entry name" value="SnoaL"/>
    <property type="match status" value="1"/>
</dbReference>
<dbReference type="STRING" id="1314674.A0A0D7BHQ6"/>
<accession>A0A0D7BHQ6</accession>
<dbReference type="InterPro" id="IPR009959">
    <property type="entry name" value="Cyclase_SnoaL-like"/>
</dbReference>
<dbReference type="Proteomes" id="UP000054007">
    <property type="component" value="Unassembled WGS sequence"/>
</dbReference>
<evidence type="ECO:0000313" key="2">
    <source>
        <dbReference type="Proteomes" id="UP000054007"/>
    </source>
</evidence>
<organism evidence="1 2">
    <name type="scientific">Cylindrobasidium torrendii FP15055 ss-10</name>
    <dbReference type="NCBI Taxonomy" id="1314674"/>
    <lineage>
        <taxon>Eukaryota</taxon>
        <taxon>Fungi</taxon>
        <taxon>Dikarya</taxon>
        <taxon>Basidiomycota</taxon>
        <taxon>Agaricomycotina</taxon>
        <taxon>Agaricomycetes</taxon>
        <taxon>Agaricomycetidae</taxon>
        <taxon>Agaricales</taxon>
        <taxon>Marasmiineae</taxon>
        <taxon>Physalacriaceae</taxon>
        <taxon>Cylindrobasidium</taxon>
    </lineage>
</organism>
<name>A0A0D7BHQ6_9AGAR</name>
<evidence type="ECO:0000313" key="1">
    <source>
        <dbReference type="EMBL" id="KIY70017.1"/>
    </source>
</evidence>
<proteinExistence type="predicted"/>
<dbReference type="GO" id="GO:0030638">
    <property type="term" value="P:polyketide metabolic process"/>
    <property type="evidence" value="ECO:0007669"/>
    <property type="project" value="InterPro"/>
</dbReference>
<sequence length="271" mass="30537">MRNALYAWSYTGEPPATLPIPTIFHLPSNSSSPANSIPDTTIYKIQESTSPYFVLPQTESYVPTAAAVAHSRNIPFWRKHLGGPNFPLEEIWDEHAYFEFEIRSVARTMGTMVAEPYVNHIPTMTGGIGRKALTEFYRDHFIFVNPPDTTLESISRTVGADRLVDEFIFHTTHTKMIDWLIPGVPPTGKKLSIPMLGVINIRGDRLYHEHIWWDQATVLLQAGILPSHVAYPSKNSPRNLRLPVAGVESANLLRDETDGKSNEMLEWGVEE</sequence>
<dbReference type="EMBL" id="KN880475">
    <property type="protein sequence ID" value="KIY70017.1"/>
    <property type="molecule type" value="Genomic_DNA"/>
</dbReference>
<dbReference type="SUPFAM" id="SSF54427">
    <property type="entry name" value="NTF2-like"/>
    <property type="match status" value="1"/>
</dbReference>
<keyword evidence="2" id="KW-1185">Reference proteome</keyword>
<dbReference type="PANTHER" id="PTHR38436">
    <property type="entry name" value="POLYKETIDE CYCLASE SNOAL-LIKE DOMAIN"/>
    <property type="match status" value="1"/>
</dbReference>
<gene>
    <name evidence="1" type="ORF">CYLTODRAFT_348516</name>
</gene>
<dbReference type="OrthoDB" id="5440at2759"/>
<dbReference type="InterPro" id="IPR032710">
    <property type="entry name" value="NTF2-like_dom_sf"/>
</dbReference>